<evidence type="ECO:0000313" key="1">
    <source>
        <dbReference type="EMBL" id="EJW98689.1"/>
    </source>
</evidence>
<protein>
    <submittedName>
        <fullName evidence="1">Uncharacterized protein</fullName>
    </submittedName>
</protein>
<dbReference type="AlphaFoldDB" id="J9GH15"/>
<dbReference type="EMBL" id="AMCI01004148">
    <property type="protein sequence ID" value="EJW98689.1"/>
    <property type="molecule type" value="Genomic_DNA"/>
</dbReference>
<organism evidence="1">
    <name type="scientific">gut metagenome</name>
    <dbReference type="NCBI Taxonomy" id="749906"/>
    <lineage>
        <taxon>unclassified sequences</taxon>
        <taxon>metagenomes</taxon>
        <taxon>organismal metagenomes</taxon>
    </lineage>
</organism>
<sequence>MIFQSTPSTWLPSSGKMVATPLPFPLPQKVRRYPSSLTFSTTEAAGQRYAIWSKFMLLP</sequence>
<proteinExistence type="predicted"/>
<name>J9GH15_9ZZZZ</name>
<accession>J9GH15</accession>
<reference evidence="1" key="1">
    <citation type="journal article" date="2012" name="PLoS ONE">
        <title>Gene sets for utilization of primary and secondary nutrition supplies in the distal gut of endangered iberian lynx.</title>
        <authorList>
            <person name="Alcaide M."/>
            <person name="Messina E."/>
            <person name="Richter M."/>
            <person name="Bargiela R."/>
            <person name="Peplies J."/>
            <person name="Huws S.A."/>
            <person name="Newbold C.J."/>
            <person name="Golyshin P.N."/>
            <person name="Simon M.A."/>
            <person name="Lopez G."/>
            <person name="Yakimov M.M."/>
            <person name="Ferrer M."/>
        </authorList>
    </citation>
    <scope>NUCLEOTIDE SEQUENCE</scope>
</reference>
<comment type="caution">
    <text evidence="1">The sequence shown here is derived from an EMBL/GenBank/DDBJ whole genome shotgun (WGS) entry which is preliminary data.</text>
</comment>
<gene>
    <name evidence="1" type="ORF">EVA_13204</name>
</gene>